<keyword evidence="3" id="KW-1185">Reference proteome</keyword>
<dbReference type="EMBL" id="CAJQYY010000005">
    <property type="protein sequence ID" value="CAG4891637.1"/>
    <property type="molecule type" value="Genomic_DNA"/>
</dbReference>
<dbReference type="Proteomes" id="UP000789752">
    <property type="component" value="Unassembled WGS sequence"/>
</dbReference>
<evidence type="ECO:0000256" key="1">
    <source>
        <dbReference type="SAM" id="SignalP"/>
    </source>
</evidence>
<proteinExistence type="predicted"/>
<evidence type="ECO:0000313" key="3">
    <source>
        <dbReference type="Proteomes" id="UP000789752"/>
    </source>
</evidence>
<dbReference type="InterPro" id="IPR021267">
    <property type="entry name" value="DUF2844"/>
</dbReference>
<keyword evidence="1" id="KW-0732">Signal</keyword>
<organism evidence="2 3">
    <name type="scientific">Paraburkholderia gardini</name>
    <dbReference type="NCBI Taxonomy" id="2823469"/>
    <lineage>
        <taxon>Bacteria</taxon>
        <taxon>Pseudomonadati</taxon>
        <taxon>Pseudomonadota</taxon>
        <taxon>Betaproteobacteria</taxon>
        <taxon>Burkholderiales</taxon>
        <taxon>Burkholderiaceae</taxon>
        <taxon>Paraburkholderia</taxon>
    </lineage>
</organism>
<name>A0ABN7QFP8_9BURK</name>
<evidence type="ECO:0008006" key="4">
    <source>
        <dbReference type="Google" id="ProtNLM"/>
    </source>
</evidence>
<sequence>MSKVIPFYAVWAAVLAGAMSAPGACRAELGRMAARPPAAGTAIVHSLKSGSFQVRTTTDDGGTTISEYTTPAGQVFAYTWQGPTMPDLKTLLGSFYDSWRDGAASAQARASTLHATRIAQPDVVVESGGQMRSYVGRAWLPGALPAGVSADDLR</sequence>
<accession>A0ABN7QFP8</accession>
<dbReference type="Pfam" id="PF11005">
    <property type="entry name" value="DUF2844"/>
    <property type="match status" value="1"/>
</dbReference>
<reference evidence="2 3" key="1">
    <citation type="submission" date="2021-04" db="EMBL/GenBank/DDBJ databases">
        <authorList>
            <person name="Vanwijnsberghe S."/>
        </authorList>
    </citation>
    <scope>NUCLEOTIDE SEQUENCE [LARGE SCALE GENOMIC DNA]</scope>
    <source>
        <strain evidence="2 3">LMG 32171</strain>
    </source>
</reference>
<feature type="signal peptide" evidence="1">
    <location>
        <begin position="1"/>
        <end position="27"/>
    </location>
</feature>
<dbReference type="RefSeq" id="WP_228975906.1">
    <property type="nucleotide sequence ID" value="NZ_CAJQYY010000005.1"/>
</dbReference>
<protein>
    <recommendedName>
        <fullName evidence="4">DUF2844 domain-containing protein</fullName>
    </recommendedName>
</protein>
<comment type="caution">
    <text evidence="2">The sequence shown here is derived from an EMBL/GenBank/DDBJ whole genome shotgun (WGS) entry which is preliminary data.</text>
</comment>
<gene>
    <name evidence="2" type="ORF">R54767_01165</name>
</gene>
<evidence type="ECO:0000313" key="2">
    <source>
        <dbReference type="EMBL" id="CAG4891637.1"/>
    </source>
</evidence>
<feature type="chain" id="PRO_5045666315" description="DUF2844 domain-containing protein" evidence="1">
    <location>
        <begin position="28"/>
        <end position="154"/>
    </location>
</feature>